<keyword evidence="3" id="KW-1185">Reference proteome</keyword>
<organism evidence="2 3">
    <name type="scientific">Oryzihumus leptocrescens</name>
    <dbReference type="NCBI Taxonomy" id="297536"/>
    <lineage>
        <taxon>Bacteria</taxon>
        <taxon>Bacillati</taxon>
        <taxon>Actinomycetota</taxon>
        <taxon>Actinomycetes</taxon>
        <taxon>Micrococcales</taxon>
        <taxon>Intrasporangiaceae</taxon>
        <taxon>Oryzihumus</taxon>
    </lineage>
</organism>
<dbReference type="Proteomes" id="UP000319514">
    <property type="component" value="Unassembled WGS sequence"/>
</dbReference>
<sequence>MRARTTITPTVPSATTIDRTMSPRNARSKSRTAQAKPDPTRHPFHSHSQKASDGYTPGAWPSLRRRHHRATPVRTNANDSHSTANRIGSTQRNRFSGSMSTGTPNNTNSAKARGGSSPHPAHPARKAHSSHLVPPKPANGQSVTPKTSPRGESAQAVKPFRRRDARRDIATLRPPNTHHRRGLDEHGIGPLKPSPAGPTRFPRVVGSIPTGPTNMQGVLRQSCEVTQPKPTRSAALVISARVLEWRA</sequence>
<reference evidence="2 3" key="1">
    <citation type="submission" date="2019-06" db="EMBL/GenBank/DDBJ databases">
        <title>Sequencing the genomes of 1000 actinobacteria strains.</title>
        <authorList>
            <person name="Klenk H.-P."/>
        </authorList>
    </citation>
    <scope>NUCLEOTIDE SEQUENCE [LARGE SCALE GENOMIC DNA]</scope>
    <source>
        <strain evidence="2 3">DSM 18082</strain>
    </source>
</reference>
<evidence type="ECO:0000256" key="1">
    <source>
        <dbReference type="SAM" id="MobiDB-lite"/>
    </source>
</evidence>
<protein>
    <submittedName>
        <fullName evidence="2">Uncharacterized protein</fullName>
    </submittedName>
</protein>
<dbReference type="EMBL" id="VFOQ01000001">
    <property type="protein sequence ID" value="TQL61937.1"/>
    <property type="molecule type" value="Genomic_DNA"/>
</dbReference>
<evidence type="ECO:0000313" key="2">
    <source>
        <dbReference type="EMBL" id="TQL61937.1"/>
    </source>
</evidence>
<evidence type="ECO:0000313" key="3">
    <source>
        <dbReference type="Proteomes" id="UP000319514"/>
    </source>
</evidence>
<feature type="compositionally biased region" description="Low complexity" evidence="1">
    <location>
        <begin position="1"/>
        <end position="17"/>
    </location>
</feature>
<comment type="caution">
    <text evidence="2">The sequence shown here is derived from an EMBL/GenBank/DDBJ whole genome shotgun (WGS) entry which is preliminary data.</text>
</comment>
<gene>
    <name evidence="2" type="ORF">FB474_3362</name>
</gene>
<feature type="compositionally biased region" description="Polar residues" evidence="1">
    <location>
        <begin position="73"/>
        <end position="110"/>
    </location>
</feature>
<feature type="region of interest" description="Disordered" evidence="1">
    <location>
        <begin position="1"/>
        <end position="160"/>
    </location>
</feature>
<dbReference type="AlphaFoldDB" id="A0A542ZNQ8"/>
<feature type="region of interest" description="Disordered" evidence="1">
    <location>
        <begin position="173"/>
        <end position="198"/>
    </location>
</feature>
<name>A0A542ZNQ8_9MICO</name>
<accession>A0A542ZNQ8</accession>
<proteinExistence type="predicted"/>